<dbReference type="AlphaFoldDB" id="A0A8R7QI43"/>
<name>A0A8R7QI43_TRIUA</name>
<feature type="compositionally biased region" description="Basic and acidic residues" evidence="1">
    <location>
        <begin position="50"/>
        <end position="63"/>
    </location>
</feature>
<feature type="region of interest" description="Disordered" evidence="1">
    <location>
        <begin position="26"/>
        <end position="73"/>
    </location>
</feature>
<accession>A0A8R7QI43</accession>
<evidence type="ECO:0000256" key="1">
    <source>
        <dbReference type="SAM" id="MobiDB-lite"/>
    </source>
</evidence>
<organism evidence="2 3">
    <name type="scientific">Triticum urartu</name>
    <name type="common">Red wild einkorn</name>
    <name type="synonym">Crithodium urartu</name>
    <dbReference type="NCBI Taxonomy" id="4572"/>
    <lineage>
        <taxon>Eukaryota</taxon>
        <taxon>Viridiplantae</taxon>
        <taxon>Streptophyta</taxon>
        <taxon>Embryophyta</taxon>
        <taxon>Tracheophyta</taxon>
        <taxon>Spermatophyta</taxon>
        <taxon>Magnoliopsida</taxon>
        <taxon>Liliopsida</taxon>
        <taxon>Poales</taxon>
        <taxon>Poaceae</taxon>
        <taxon>BOP clade</taxon>
        <taxon>Pooideae</taxon>
        <taxon>Triticodae</taxon>
        <taxon>Triticeae</taxon>
        <taxon>Triticinae</taxon>
        <taxon>Triticum</taxon>
    </lineage>
</organism>
<reference evidence="3" key="1">
    <citation type="journal article" date="2013" name="Nature">
        <title>Draft genome of the wheat A-genome progenitor Triticum urartu.</title>
        <authorList>
            <person name="Ling H.Q."/>
            <person name="Zhao S."/>
            <person name="Liu D."/>
            <person name="Wang J."/>
            <person name="Sun H."/>
            <person name="Zhang C."/>
            <person name="Fan H."/>
            <person name="Li D."/>
            <person name="Dong L."/>
            <person name="Tao Y."/>
            <person name="Gao C."/>
            <person name="Wu H."/>
            <person name="Li Y."/>
            <person name="Cui Y."/>
            <person name="Guo X."/>
            <person name="Zheng S."/>
            <person name="Wang B."/>
            <person name="Yu K."/>
            <person name="Liang Q."/>
            <person name="Yang W."/>
            <person name="Lou X."/>
            <person name="Chen J."/>
            <person name="Feng M."/>
            <person name="Jian J."/>
            <person name="Zhang X."/>
            <person name="Luo G."/>
            <person name="Jiang Y."/>
            <person name="Liu J."/>
            <person name="Wang Z."/>
            <person name="Sha Y."/>
            <person name="Zhang B."/>
            <person name="Wu H."/>
            <person name="Tang D."/>
            <person name="Shen Q."/>
            <person name="Xue P."/>
            <person name="Zou S."/>
            <person name="Wang X."/>
            <person name="Liu X."/>
            <person name="Wang F."/>
            <person name="Yang Y."/>
            <person name="An X."/>
            <person name="Dong Z."/>
            <person name="Zhang K."/>
            <person name="Zhang X."/>
            <person name="Luo M.C."/>
            <person name="Dvorak J."/>
            <person name="Tong Y."/>
            <person name="Wang J."/>
            <person name="Yang H."/>
            <person name="Li Z."/>
            <person name="Wang D."/>
            <person name="Zhang A."/>
            <person name="Wang J."/>
        </authorList>
    </citation>
    <scope>NUCLEOTIDE SEQUENCE</scope>
    <source>
        <strain evidence="3">cv. G1812</strain>
    </source>
</reference>
<dbReference type="Proteomes" id="UP000015106">
    <property type="component" value="Chromosome 5"/>
</dbReference>
<sequence length="73" mass="8209">MENFLARTTRAAATIPSLFSLGRFAHPRTNREREGKRSKIDMSSRLSSPHTERRSSHLEDRPAGRMAADGRAT</sequence>
<evidence type="ECO:0000313" key="3">
    <source>
        <dbReference type="Proteomes" id="UP000015106"/>
    </source>
</evidence>
<dbReference type="EnsemblPlants" id="TuG1812G0500003935.01.T02">
    <property type="protein sequence ID" value="TuG1812G0500003935.01.T02.cds473680"/>
    <property type="gene ID" value="TuG1812G0500003935.01"/>
</dbReference>
<dbReference type="Gramene" id="TuG1812G0500003935.01.T02">
    <property type="protein sequence ID" value="TuG1812G0500003935.01.T02.cds473680"/>
    <property type="gene ID" value="TuG1812G0500003935.01"/>
</dbReference>
<protein>
    <submittedName>
        <fullName evidence="2">Uncharacterized protein</fullName>
    </submittedName>
</protein>
<reference evidence="2" key="2">
    <citation type="submission" date="2018-03" db="EMBL/GenBank/DDBJ databases">
        <title>The Triticum urartu genome reveals the dynamic nature of wheat genome evolution.</title>
        <authorList>
            <person name="Ling H."/>
            <person name="Ma B."/>
            <person name="Shi X."/>
            <person name="Liu H."/>
            <person name="Dong L."/>
            <person name="Sun H."/>
            <person name="Cao Y."/>
            <person name="Gao Q."/>
            <person name="Zheng S."/>
            <person name="Li Y."/>
            <person name="Yu Y."/>
            <person name="Du H."/>
            <person name="Qi M."/>
            <person name="Li Y."/>
            <person name="Yu H."/>
            <person name="Cui Y."/>
            <person name="Wang N."/>
            <person name="Chen C."/>
            <person name="Wu H."/>
            <person name="Zhao Y."/>
            <person name="Zhang J."/>
            <person name="Li Y."/>
            <person name="Zhou W."/>
            <person name="Zhang B."/>
            <person name="Hu W."/>
            <person name="Eijk M."/>
            <person name="Tang J."/>
            <person name="Witsenboer H."/>
            <person name="Zhao S."/>
            <person name="Li Z."/>
            <person name="Zhang A."/>
            <person name="Wang D."/>
            <person name="Liang C."/>
        </authorList>
    </citation>
    <scope>NUCLEOTIDE SEQUENCE [LARGE SCALE GENOMIC DNA]</scope>
    <source>
        <strain evidence="2">cv. G1812</strain>
    </source>
</reference>
<keyword evidence="3" id="KW-1185">Reference proteome</keyword>
<evidence type="ECO:0000313" key="2">
    <source>
        <dbReference type="EnsemblPlants" id="TuG1812G0500003935.01.T02.cds473680"/>
    </source>
</evidence>
<proteinExistence type="predicted"/>
<feature type="compositionally biased region" description="Basic and acidic residues" evidence="1">
    <location>
        <begin position="29"/>
        <end position="42"/>
    </location>
</feature>
<reference evidence="2" key="3">
    <citation type="submission" date="2022-06" db="UniProtKB">
        <authorList>
            <consortium name="EnsemblPlants"/>
        </authorList>
    </citation>
    <scope>IDENTIFICATION</scope>
</reference>